<protein>
    <recommendedName>
        <fullName evidence="2">SGS domain-containing protein</fullName>
    </recommendedName>
</protein>
<dbReference type="InterPro" id="IPR044563">
    <property type="entry name" value="Sgt1-like"/>
</dbReference>
<evidence type="ECO:0000313" key="3">
    <source>
        <dbReference type="EMBL" id="CAK0813506.1"/>
    </source>
</evidence>
<feature type="region of interest" description="Disordered" evidence="1">
    <location>
        <begin position="29"/>
        <end position="104"/>
    </location>
</feature>
<gene>
    <name evidence="3" type="ORF">PCOR1329_LOCUS17404</name>
</gene>
<accession>A0ABN9R587</accession>
<evidence type="ECO:0000256" key="1">
    <source>
        <dbReference type="SAM" id="MobiDB-lite"/>
    </source>
</evidence>
<feature type="compositionally biased region" description="Polar residues" evidence="1">
    <location>
        <begin position="91"/>
        <end position="104"/>
    </location>
</feature>
<dbReference type="InterPro" id="IPR007699">
    <property type="entry name" value="SGS_dom"/>
</dbReference>
<dbReference type="PROSITE" id="PS51048">
    <property type="entry name" value="SGS"/>
    <property type="match status" value="1"/>
</dbReference>
<comment type="caution">
    <text evidence="3">The sequence shown here is derived from an EMBL/GenBank/DDBJ whole genome shotgun (WGS) entry which is preliminary data.</text>
</comment>
<dbReference type="PANTHER" id="PTHR45862">
    <property type="entry name" value="PROTEIN SGT1 HOMOLOG"/>
    <property type="match status" value="1"/>
</dbReference>
<feature type="region of interest" description="Disordered" evidence="1">
    <location>
        <begin position="110"/>
        <end position="129"/>
    </location>
</feature>
<dbReference type="EMBL" id="CAUYUJ010005400">
    <property type="protein sequence ID" value="CAK0813506.1"/>
    <property type="molecule type" value="Genomic_DNA"/>
</dbReference>
<proteinExistence type="predicted"/>
<organism evidence="3 4">
    <name type="scientific">Prorocentrum cordatum</name>
    <dbReference type="NCBI Taxonomy" id="2364126"/>
    <lineage>
        <taxon>Eukaryota</taxon>
        <taxon>Sar</taxon>
        <taxon>Alveolata</taxon>
        <taxon>Dinophyceae</taxon>
        <taxon>Prorocentrales</taxon>
        <taxon>Prorocentraceae</taxon>
        <taxon>Prorocentrum</taxon>
    </lineage>
</organism>
<evidence type="ECO:0000313" key="4">
    <source>
        <dbReference type="Proteomes" id="UP001189429"/>
    </source>
</evidence>
<evidence type="ECO:0000259" key="2">
    <source>
        <dbReference type="PROSITE" id="PS51048"/>
    </source>
</evidence>
<dbReference type="Proteomes" id="UP001189429">
    <property type="component" value="Unassembled WGS sequence"/>
</dbReference>
<feature type="domain" description="SGS" evidence="2">
    <location>
        <begin position="37"/>
        <end position="129"/>
    </location>
</feature>
<name>A0ABN9R587_9DINO</name>
<reference evidence="3" key="1">
    <citation type="submission" date="2023-10" db="EMBL/GenBank/DDBJ databases">
        <authorList>
            <person name="Chen Y."/>
            <person name="Shah S."/>
            <person name="Dougan E. K."/>
            <person name="Thang M."/>
            <person name="Chan C."/>
        </authorList>
    </citation>
    <scope>NUCLEOTIDE SEQUENCE [LARGE SCALE GENOMIC DNA]</scope>
</reference>
<dbReference type="Pfam" id="PF05002">
    <property type="entry name" value="SGS"/>
    <property type="match status" value="1"/>
</dbReference>
<feature type="compositionally biased region" description="Basic and acidic residues" evidence="1">
    <location>
        <begin position="44"/>
        <end position="87"/>
    </location>
</feature>
<keyword evidence="4" id="KW-1185">Reference proteome</keyword>
<sequence length="129" mass="14680">MKVEVKLAKKDVGLHWKDLEIQEAPEELPACQPDQPAYPTSNRARRDWSQIDRDIDAELKAEKPEGDEALRGGRKEIYDRADPETRRAMNKSYQTSGGTVLSTNWGEVARADYEGKDRPTPPEGQEWGR</sequence>